<organism evidence="2 3">
    <name type="scientific">Spirosoma oryzae</name>
    <dbReference type="NCBI Taxonomy" id="1469603"/>
    <lineage>
        <taxon>Bacteria</taxon>
        <taxon>Pseudomonadati</taxon>
        <taxon>Bacteroidota</taxon>
        <taxon>Cytophagia</taxon>
        <taxon>Cytophagales</taxon>
        <taxon>Cytophagaceae</taxon>
        <taxon>Spirosoma</taxon>
    </lineage>
</organism>
<feature type="domain" description="DUF551" evidence="1">
    <location>
        <begin position="14"/>
        <end position="66"/>
    </location>
</feature>
<sequence length="69" mass="8205">MSNVDPFAPVERGKWISVSRGVPEEGEPFLYLTRNKKIMVCQNRPIDEWFIMKYAVTHWMYFPELPDVD</sequence>
<dbReference type="RefSeq" id="WP_106140105.1">
    <property type="nucleotide sequence ID" value="NZ_PVTE01000025.1"/>
</dbReference>
<protein>
    <submittedName>
        <fullName evidence="2">Uncharacterized protein DUF551</fullName>
    </submittedName>
</protein>
<dbReference type="AlphaFoldDB" id="A0A2T0S8W0"/>
<accession>A0A2T0S8W0</accession>
<evidence type="ECO:0000313" key="2">
    <source>
        <dbReference type="EMBL" id="PRY29826.1"/>
    </source>
</evidence>
<evidence type="ECO:0000259" key="1">
    <source>
        <dbReference type="Pfam" id="PF04448"/>
    </source>
</evidence>
<dbReference type="Pfam" id="PF04448">
    <property type="entry name" value="DUF551"/>
    <property type="match status" value="1"/>
</dbReference>
<comment type="caution">
    <text evidence="2">The sequence shown here is derived from an EMBL/GenBank/DDBJ whole genome shotgun (WGS) entry which is preliminary data.</text>
</comment>
<keyword evidence="3" id="KW-1185">Reference proteome</keyword>
<reference evidence="2 3" key="1">
    <citation type="submission" date="2018-03" db="EMBL/GenBank/DDBJ databases">
        <title>Genomic Encyclopedia of Archaeal and Bacterial Type Strains, Phase II (KMG-II): from individual species to whole genera.</title>
        <authorList>
            <person name="Goeker M."/>
        </authorList>
    </citation>
    <scope>NUCLEOTIDE SEQUENCE [LARGE SCALE GENOMIC DNA]</scope>
    <source>
        <strain evidence="2 3">DSM 28354</strain>
    </source>
</reference>
<dbReference type="EMBL" id="PVTE01000025">
    <property type="protein sequence ID" value="PRY29826.1"/>
    <property type="molecule type" value="Genomic_DNA"/>
</dbReference>
<dbReference type="Proteomes" id="UP000238375">
    <property type="component" value="Unassembled WGS sequence"/>
</dbReference>
<proteinExistence type="predicted"/>
<dbReference type="InterPro" id="IPR007539">
    <property type="entry name" value="DUF551"/>
</dbReference>
<name>A0A2T0S8W0_9BACT</name>
<dbReference type="OrthoDB" id="5678344at2"/>
<gene>
    <name evidence="2" type="ORF">CLV58_12588</name>
</gene>
<evidence type="ECO:0000313" key="3">
    <source>
        <dbReference type="Proteomes" id="UP000238375"/>
    </source>
</evidence>